<protein>
    <recommendedName>
        <fullName evidence="3">Transposable element P transposase-like RNase H domain-containing protein</fullName>
    </recommendedName>
</protein>
<proteinExistence type="predicted"/>
<organism evidence="4 5">
    <name type="scientific">Glossina palpalis gambiensis</name>
    <dbReference type="NCBI Taxonomy" id="67801"/>
    <lineage>
        <taxon>Eukaryota</taxon>
        <taxon>Metazoa</taxon>
        <taxon>Ecdysozoa</taxon>
        <taxon>Arthropoda</taxon>
        <taxon>Hexapoda</taxon>
        <taxon>Insecta</taxon>
        <taxon>Pterygota</taxon>
        <taxon>Neoptera</taxon>
        <taxon>Endopterygota</taxon>
        <taxon>Diptera</taxon>
        <taxon>Brachycera</taxon>
        <taxon>Muscomorpha</taxon>
        <taxon>Hippoboscoidea</taxon>
        <taxon>Glossinidae</taxon>
        <taxon>Glossina</taxon>
    </lineage>
</organism>
<dbReference type="AlphaFoldDB" id="A0A1B0APT5"/>
<evidence type="ECO:0000313" key="5">
    <source>
        <dbReference type="Proteomes" id="UP000092460"/>
    </source>
</evidence>
<dbReference type="VEuPathDB" id="VectorBase:GPPI004207"/>
<name>A0A1B0APT5_9MUSC</name>
<keyword evidence="2" id="KW-1133">Transmembrane helix</keyword>
<feature type="domain" description="Transposable element P transposase-like RNase H" evidence="3">
    <location>
        <begin position="39"/>
        <end position="146"/>
    </location>
</feature>
<evidence type="ECO:0000259" key="3">
    <source>
        <dbReference type="Pfam" id="PF21787"/>
    </source>
</evidence>
<evidence type="ECO:0000313" key="4">
    <source>
        <dbReference type="EnsemblMetazoa" id="GPPI004207-PA"/>
    </source>
</evidence>
<reference evidence="4" key="2">
    <citation type="submission" date="2020-05" db="UniProtKB">
        <authorList>
            <consortium name="EnsemblMetazoa"/>
        </authorList>
    </citation>
    <scope>IDENTIFICATION</scope>
    <source>
        <strain evidence="4">IAEA</strain>
    </source>
</reference>
<dbReference type="InterPro" id="IPR048365">
    <property type="entry name" value="TNP-like_RNaseH_N"/>
</dbReference>
<keyword evidence="5" id="KW-1185">Reference proteome</keyword>
<dbReference type="EMBL" id="JXJN01001578">
    <property type="status" value="NOT_ANNOTATED_CDS"/>
    <property type="molecule type" value="Genomic_DNA"/>
</dbReference>
<dbReference type="Proteomes" id="UP000092460">
    <property type="component" value="Unassembled WGS sequence"/>
</dbReference>
<feature type="transmembrane region" description="Helical" evidence="2">
    <location>
        <begin position="83"/>
        <end position="105"/>
    </location>
</feature>
<sequence>RTTINARNDSGENTANPSKPACRARSRGGNSHYIAGLSPRDKVVTLQFDEVYTDLNTTYIVDEERLDGCEYDAETKEKKHKRVLIFGVLSMLTAFNMLISTHAFVKSHGGKRLLKKNMDLAEEMCFHVKAIVCDRSQQNCKMLQLFQDGVYYKTHREGRIYKIVQIFDYIHLAATHYEHMRKNDQYDAHILYLCIEERIFEGVLPSVLSPWTLPQIFGYYEHVIPAFIKSAMNKNIFSDPKVRRTYEYIDAITKIYIILFWFIIII</sequence>
<accession>A0A1B0APT5</accession>
<feature type="region of interest" description="Disordered" evidence="1">
    <location>
        <begin position="1"/>
        <end position="27"/>
    </location>
</feature>
<feature type="compositionally biased region" description="Polar residues" evidence="1">
    <location>
        <begin position="1"/>
        <end position="17"/>
    </location>
</feature>
<reference evidence="5" key="1">
    <citation type="submission" date="2015-01" db="EMBL/GenBank/DDBJ databases">
        <authorList>
            <person name="Aksoy S."/>
            <person name="Warren W."/>
            <person name="Wilson R.K."/>
        </authorList>
    </citation>
    <scope>NUCLEOTIDE SEQUENCE [LARGE SCALE GENOMIC DNA]</scope>
    <source>
        <strain evidence="5">IAEA</strain>
    </source>
</reference>
<evidence type="ECO:0000256" key="1">
    <source>
        <dbReference type="SAM" id="MobiDB-lite"/>
    </source>
</evidence>
<keyword evidence="2" id="KW-0472">Membrane</keyword>
<dbReference type="Pfam" id="PF21787">
    <property type="entry name" value="TNP-like_RNaseH_N"/>
    <property type="match status" value="1"/>
</dbReference>
<dbReference type="EnsemblMetazoa" id="GPPI004207-RA">
    <property type="protein sequence ID" value="GPPI004207-PA"/>
    <property type="gene ID" value="GPPI004207"/>
</dbReference>
<evidence type="ECO:0000256" key="2">
    <source>
        <dbReference type="SAM" id="Phobius"/>
    </source>
</evidence>
<keyword evidence="2" id="KW-0812">Transmembrane</keyword>